<protein>
    <recommendedName>
        <fullName evidence="5">Bacterial repeat domain-containing protein</fullName>
    </recommendedName>
</protein>
<keyword evidence="2" id="KW-0812">Transmembrane</keyword>
<evidence type="ECO:0000313" key="4">
    <source>
        <dbReference type="Proteomes" id="UP000608579"/>
    </source>
</evidence>
<feature type="region of interest" description="Disordered" evidence="1">
    <location>
        <begin position="446"/>
        <end position="467"/>
    </location>
</feature>
<dbReference type="Proteomes" id="UP000608579">
    <property type="component" value="Unassembled WGS sequence"/>
</dbReference>
<proteinExistence type="predicted"/>
<feature type="compositionally biased region" description="Basic and acidic residues" evidence="1">
    <location>
        <begin position="454"/>
        <end position="467"/>
    </location>
</feature>
<dbReference type="EMBL" id="DQVM01000058">
    <property type="protein sequence ID" value="HIQ29530.1"/>
    <property type="molecule type" value="Genomic_DNA"/>
</dbReference>
<gene>
    <name evidence="3" type="ORF">EYH45_03095</name>
</gene>
<reference evidence="3" key="1">
    <citation type="journal article" date="2020" name="ISME J.">
        <title>Gammaproteobacteria mediating utilization of methyl-, sulfur- and petroleum organic compounds in deep ocean hydrothermal plumes.</title>
        <authorList>
            <person name="Zhou Z."/>
            <person name="Liu Y."/>
            <person name="Pan J."/>
            <person name="Cron B.R."/>
            <person name="Toner B.M."/>
            <person name="Anantharaman K."/>
            <person name="Breier J.A."/>
            <person name="Dick G.J."/>
            <person name="Li M."/>
        </authorList>
    </citation>
    <scope>NUCLEOTIDE SEQUENCE</scope>
    <source>
        <strain evidence="3">SZUA-1515</strain>
    </source>
</reference>
<evidence type="ECO:0008006" key="5">
    <source>
        <dbReference type="Google" id="ProtNLM"/>
    </source>
</evidence>
<evidence type="ECO:0000313" key="3">
    <source>
        <dbReference type="EMBL" id="HIQ29530.1"/>
    </source>
</evidence>
<evidence type="ECO:0000256" key="2">
    <source>
        <dbReference type="SAM" id="Phobius"/>
    </source>
</evidence>
<comment type="caution">
    <text evidence="3">The sequence shown here is derived from an EMBL/GenBank/DDBJ whole genome shotgun (WGS) entry which is preliminary data.</text>
</comment>
<sequence>MNSLHLYRYLRSILAASLLLFIILAGAPQANGEQDETILVDSIPRVAVMWVGNEIIHPSRQPAVIQASEVEVRAEEVVYTSPGERYVFWSWSDGVMDNPRKISAGQDAVAIYKRQVRVDVIKGNGSGWYFVGETVRIWVEKTILHVDEGERMVFKGWAGGVVSPSPEVYINVVSPLVVEALWERQYKLETLGDLGIIGGGWYKEGEQAIVYASTVVEVSEGERMRFSRFTPLSPNILSCISPECNIVSITMSRPAVVKAEYARECRLSIILPDQTLEQWHPCGAITTIKADSFIVVGESTRLRFKAWSINGVENRDLFATVKVDEPTIAVAEYVREYLVTVISPMGTRTIWVEAGEGIRLTPPRESTTYLLANFNFKGWRGYGDEKVLDIREVTEPIVVIAEYALEPDYITITTLLSAISAIIVVYTIVKTPYAHKLSRAFSRVGKPTASQYPQDEKDDKTSPKPEG</sequence>
<feature type="transmembrane region" description="Helical" evidence="2">
    <location>
        <begin position="409"/>
        <end position="429"/>
    </location>
</feature>
<dbReference type="AlphaFoldDB" id="A0A832ZV67"/>
<name>A0A832ZV67_CALS0</name>
<keyword evidence="2" id="KW-1133">Transmembrane helix</keyword>
<evidence type="ECO:0000256" key="1">
    <source>
        <dbReference type="SAM" id="MobiDB-lite"/>
    </source>
</evidence>
<keyword evidence="2" id="KW-0472">Membrane</keyword>
<organism evidence="3 4">
    <name type="scientific">Caldiarchaeum subterraneum</name>
    <dbReference type="NCBI Taxonomy" id="311458"/>
    <lineage>
        <taxon>Archaea</taxon>
        <taxon>Nitrososphaerota</taxon>
        <taxon>Candidatus Caldarchaeales</taxon>
        <taxon>Candidatus Caldarchaeaceae</taxon>
        <taxon>Candidatus Caldarchaeum</taxon>
    </lineage>
</organism>
<accession>A0A832ZV67</accession>